<protein>
    <submittedName>
        <fullName evidence="1">Uncharacterized protein YdeI (YjbR/CyaY-like superfamily)</fullName>
    </submittedName>
</protein>
<accession>A0A542YHV0</accession>
<name>A0A542YHV0_9MICO</name>
<dbReference type="Pfam" id="PF13376">
    <property type="entry name" value="OmdA"/>
    <property type="match status" value="1"/>
</dbReference>
<proteinExistence type="predicted"/>
<comment type="caution">
    <text evidence="1">The sequence shown here is derived from an EMBL/GenBank/DDBJ whole genome shotgun (WGS) entry which is preliminary data.</text>
</comment>
<dbReference type="Proteomes" id="UP000317998">
    <property type="component" value="Unassembled WGS sequence"/>
</dbReference>
<reference evidence="1 2" key="1">
    <citation type="submission" date="2019-06" db="EMBL/GenBank/DDBJ databases">
        <title>Sequencing the genomes of 1000 actinobacteria strains.</title>
        <authorList>
            <person name="Klenk H.-P."/>
        </authorList>
    </citation>
    <scope>NUCLEOTIDE SEQUENCE [LARGE SCALE GENOMIC DNA]</scope>
    <source>
        <strain evidence="1 2">DSM 26477</strain>
    </source>
</reference>
<dbReference type="RefSeq" id="WP_141879898.1">
    <property type="nucleotide sequence ID" value="NZ_VFOM01000001.1"/>
</dbReference>
<evidence type="ECO:0000313" key="2">
    <source>
        <dbReference type="Proteomes" id="UP000317998"/>
    </source>
</evidence>
<organism evidence="1 2">
    <name type="scientific">Homoserinimonas aerilata</name>
    <dbReference type="NCBI Taxonomy" id="1162970"/>
    <lineage>
        <taxon>Bacteria</taxon>
        <taxon>Bacillati</taxon>
        <taxon>Actinomycetota</taxon>
        <taxon>Actinomycetes</taxon>
        <taxon>Micrococcales</taxon>
        <taxon>Microbacteriaceae</taxon>
        <taxon>Homoserinimonas</taxon>
    </lineage>
</organism>
<dbReference type="OrthoDB" id="9796999at2"/>
<evidence type="ECO:0000313" key="1">
    <source>
        <dbReference type="EMBL" id="TQL47673.1"/>
    </source>
</evidence>
<sequence length="191" mass="21619">MVAHNDKPILYLHTPTEWEAWLDENGATHPGVRLQLTKKASKQPGFRYPEALDVALCFGWIDGQTGRLDDDFVLQSFTPRRPRSVWSQRNREYIERLTAEGRMRPAGIAQVEAAKADGRWDAAYRVADKTVPDDLQAALDASPRASELFATLSSQNRFAIIFRTNGAKRPETRARRIAGFVEMLERGETPH</sequence>
<dbReference type="EMBL" id="VFOM01000001">
    <property type="protein sequence ID" value="TQL47673.1"/>
    <property type="molecule type" value="Genomic_DNA"/>
</dbReference>
<keyword evidence="2" id="KW-1185">Reference proteome</keyword>
<dbReference type="AlphaFoldDB" id="A0A542YHV0"/>
<gene>
    <name evidence="1" type="ORF">FB562_0739</name>
</gene>